<evidence type="ECO:0000313" key="5">
    <source>
        <dbReference type="EMBL" id="KAJ4479860.1"/>
    </source>
</evidence>
<comment type="caution">
    <text evidence="5">The sequence shown here is derived from an EMBL/GenBank/DDBJ whole genome shotgun (WGS) entry which is preliminary data.</text>
</comment>
<keyword evidence="1" id="KW-0479">Metal-binding</keyword>
<keyword evidence="3" id="KW-0732">Signal</keyword>
<dbReference type="EMBL" id="JANVFT010000062">
    <property type="protein sequence ID" value="KAJ4479860.1"/>
    <property type="molecule type" value="Genomic_DNA"/>
</dbReference>
<dbReference type="InterPro" id="IPR041078">
    <property type="entry name" value="Plavaka"/>
</dbReference>
<feature type="compositionally biased region" description="Acidic residues" evidence="2">
    <location>
        <begin position="1128"/>
        <end position="1140"/>
    </location>
</feature>
<dbReference type="PROSITE" id="PS00028">
    <property type="entry name" value="ZINC_FINGER_C2H2_1"/>
    <property type="match status" value="1"/>
</dbReference>
<feature type="region of interest" description="Disordered" evidence="2">
    <location>
        <begin position="658"/>
        <end position="684"/>
    </location>
</feature>
<sequence>MYIFQRHTVLLVILLSILVITMPNPYACTSLCPKSFTTLRSLQQHQQTCVHFTTEFQNAALGSHRSLKRPADTPIRPVPGSLKKFKTSKKLSQSLSISLAEEAHDIPGDVPLSPLARASLSPPELLRILPPPAPPPLLLNKAGRPIRAAARPAPVHDFLPQAPPAVLEQAADSEPNTQLTRIHHVGPCYEPPWPFKNMSIWRLMRWSNTGSSLKSEGEVTRLVKEVIATDDFNVPSGQKNVPSATFSVPGLHYRPLLSVIKEAFSSPLSMSMHLSPFKLFHQLPNSELETRVHGELYSSDSFINMHDKIQRTPLPPDESDFMLWSDATHLANFGTAKLWPIYLMLGNVSKYIRAQPDSGACHHLAYIPSVLLTDEFIHTFKYGVVIRCADGVERRVYPRFFTYSADYPEKVLLATIRDKGCCPCPRCLVSKSKLDRMGQVRDIQTRLRHVWTCFVEKVKQARKLIYTDGRPINGVHVERLLKETSSVPTENAFVERLGITDFDFSKLLVVDFLHEFELGVWKTLFKHLIRVLYACPNGADKVSELDARLRQVSTFGVSTIRRFANNASEMKKLAARNFEDLLQCAIPAFEGLLPNEHDVRLMKLLYRLGEWHALAKLRMHTDETLESLASCTPLVGTLMREFRDKSCSQFQTVELPSEQQARSRRQAQIAAQYPTDSASRKPQATERKIRTLNLFTYKFHAMADYIHAIPWFGTIDSYSTQLGELAHRLVKRLYGLTNKREPEGQIGRRYKRAQLLSKARIAKERANLKGKGRAVEVATPSGVREEMAHAHQVGFGYGERPEDLIIPLQAHHFMSSRRDHPVDLTPFLQQEPLDPSKKDFLPKLEDHLLGRLRGIPFDGDYEFTDKERQSVVIMNERIYSVKTLRINYTTYDVRRDQDVINPSTDHCTVLLNSPETQHNAHRYWYAQVLGIFHADIIHLDTAMGSVKSKERMEFLWVRWLGIEPDYRFGSKAARLPKVGFIPENDDFAFGFLDPLHVIRACHLIPGFVHGQTNELLGTSLPTAARKAGESSDWWNYYVMIFVDRDMFMRYRGGGVGHIDLQSSEDYGISPGSEDEDGSDKLVMVAGGQSNPDDEEQLDSEEFDSDDDSEAAEHNWLLDYLDPSHQYDSSDDLNESESSSE</sequence>
<accession>A0ABQ8VC67</accession>
<proteinExistence type="predicted"/>
<keyword evidence="1" id="KW-0863">Zinc-finger</keyword>
<feature type="compositionally biased region" description="Acidic residues" evidence="2">
    <location>
        <begin position="1091"/>
        <end position="1109"/>
    </location>
</feature>
<dbReference type="InterPro" id="IPR013087">
    <property type="entry name" value="Znf_C2H2_type"/>
</dbReference>
<evidence type="ECO:0000256" key="3">
    <source>
        <dbReference type="SAM" id="SignalP"/>
    </source>
</evidence>
<keyword evidence="1" id="KW-0862">Zinc</keyword>
<protein>
    <recommendedName>
        <fullName evidence="4">C2H2-type domain-containing protein</fullName>
    </recommendedName>
</protein>
<reference evidence="5" key="1">
    <citation type="submission" date="2022-08" db="EMBL/GenBank/DDBJ databases">
        <title>A Global Phylogenomic Analysis of the Shiitake Genus Lentinula.</title>
        <authorList>
            <consortium name="DOE Joint Genome Institute"/>
            <person name="Sierra-Patev S."/>
            <person name="Min B."/>
            <person name="Naranjo-Ortiz M."/>
            <person name="Looney B."/>
            <person name="Konkel Z."/>
            <person name="Slot J.C."/>
            <person name="Sakamoto Y."/>
            <person name="Steenwyk J.L."/>
            <person name="Rokas A."/>
            <person name="Carro J."/>
            <person name="Camarero S."/>
            <person name="Ferreira P."/>
            <person name="Molpeceres G."/>
            <person name="Ruiz-Duenas F.J."/>
            <person name="Serrano A."/>
            <person name="Henrissat B."/>
            <person name="Drula E."/>
            <person name="Hughes K.W."/>
            <person name="Mata J.L."/>
            <person name="Ishikawa N.K."/>
            <person name="Vargas-Isla R."/>
            <person name="Ushijima S."/>
            <person name="Smith C.A."/>
            <person name="Ahrendt S."/>
            <person name="Andreopoulos W."/>
            <person name="He G."/>
            <person name="Labutti K."/>
            <person name="Lipzen A."/>
            <person name="Ng V."/>
            <person name="Riley R."/>
            <person name="Sandor L."/>
            <person name="Barry K."/>
            <person name="Martinez A.T."/>
            <person name="Xiao Y."/>
            <person name="Gibbons J.G."/>
            <person name="Terashima K."/>
            <person name="Grigoriev I.V."/>
            <person name="Hibbett D.S."/>
        </authorList>
    </citation>
    <scope>NUCLEOTIDE SEQUENCE</scope>
    <source>
        <strain evidence="5">RHP3577 ss4</strain>
    </source>
</reference>
<evidence type="ECO:0000313" key="6">
    <source>
        <dbReference type="Proteomes" id="UP001150217"/>
    </source>
</evidence>
<evidence type="ECO:0000259" key="4">
    <source>
        <dbReference type="PROSITE" id="PS50157"/>
    </source>
</evidence>
<feature type="region of interest" description="Disordered" evidence="2">
    <location>
        <begin position="1061"/>
        <end position="1140"/>
    </location>
</feature>
<keyword evidence="6" id="KW-1185">Reference proteome</keyword>
<feature type="chain" id="PRO_5047009593" description="C2H2-type domain-containing protein" evidence="3">
    <location>
        <begin position="24"/>
        <end position="1140"/>
    </location>
</feature>
<evidence type="ECO:0000256" key="2">
    <source>
        <dbReference type="SAM" id="MobiDB-lite"/>
    </source>
</evidence>
<feature type="domain" description="C2H2-type" evidence="4">
    <location>
        <begin position="26"/>
        <end position="51"/>
    </location>
</feature>
<dbReference type="PROSITE" id="PS50157">
    <property type="entry name" value="ZINC_FINGER_C2H2_2"/>
    <property type="match status" value="1"/>
</dbReference>
<organism evidence="5 6">
    <name type="scientific">Lentinula lateritia</name>
    <dbReference type="NCBI Taxonomy" id="40482"/>
    <lineage>
        <taxon>Eukaryota</taxon>
        <taxon>Fungi</taxon>
        <taxon>Dikarya</taxon>
        <taxon>Basidiomycota</taxon>
        <taxon>Agaricomycotina</taxon>
        <taxon>Agaricomycetes</taxon>
        <taxon>Agaricomycetidae</taxon>
        <taxon>Agaricales</taxon>
        <taxon>Marasmiineae</taxon>
        <taxon>Omphalotaceae</taxon>
        <taxon>Lentinula</taxon>
    </lineage>
</organism>
<evidence type="ECO:0000256" key="1">
    <source>
        <dbReference type="PROSITE-ProRule" id="PRU00042"/>
    </source>
</evidence>
<gene>
    <name evidence="5" type="ORF">C8R41DRAFT_904449</name>
</gene>
<feature type="signal peptide" evidence="3">
    <location>
        <begin position="1"/>
        <end position="23"/>
    </location>
</feature>
<dbReference type="Proteomes" id="UP001150217">
    <property type="component" value="Unassembled WGS sequence"/>
</dbReference>
<dbReference type="Pfam" id="PF18759">
    <property type="entry name" value="Plavaka"/>
    <property type="match status" value="2"/>
</dbReference>
<name>A0ABQ8VC67_9AGAR</name>